<keyword evidence="1" id="KW-0805">Transcription regulation</keyword>
<evidence type="ECO:0000313" key="6">
    <source>
        <dbReference type="Proteomes" id="UP001158050"/>
    </source>
</evidence>
<evidence type="ECO:0000256" key="2">
    <source>
        <dbReference type="ARBA" id="ARBA00023125"/>
    </source>
</evidence>
<dbReference type="InterPro" id="IPR012318">
    <property type="entry name" value="HTH_CRP"/>
</dbReference>
<feature type="domain" description="Cyclic nucleotide-binding" evidence="4">
    <location>
        <begin position="18"/>
        <end position="100"/>
    </location>
</feature>
<dbReference type="InterPro" id="IPR036390">
    <property type="entry name" value="WH_DNA-bd_sf"/>
</dbReference>
<dbReference type="PANTHER" id="PTHR24567:SF26">
    <property type="entry name" value="REGULATORY PROTEIN YEIL"/>
    <property type="match status" value="1"/>
</dbReference>
<dbReference type="InterPro" id="IPR050397">
    <property type="entry name" value="Env_Response_Regulators"/>
</dbReference>
<keyword evidence="2" id="KW-0238">DNA-binding</keyword>
<dbReference type="SUPFAM" id="SSF51206">
    <property type="entry name" value="cAMP-binding domain-like"/>
    <property type="match status" value="1"/>
</dbReference>
<sequence>MIINENILQAMGAEIENYNISENIFSEGDNPNHYYQILEGKVKLNNYNEEGKEILQNILEKGQSIGESLLFMDKSYPMNAVTTTNCKILKLPKAQFFKMLEKYPETWMDINRFISENLYFKQIMTQNMCSQSPAVKLKILMDYLKSSNRVKEPFSYQIPFTRQQMANLTGLCVETTIRTLKVMEKKNILKIRNRKILY</sequence>
<dbReference type="InterPro" id="IPR014710">
    <property type="entry name" value="RmlC-like_jellyroll"/>
</dbReference>
<dbReference type="SMART" id="SM00100">
    <property type="entry name" value="cNMP"/>
    <property type="match status" value="1"/>
</dbReference>
<comment type="caution">
    <text evidence="5">The sequence shown here is derived from an EMBL/GenBank/DDBJ whole genome shotgun (WGS) entry which is preliminary data.</text>
</comment>
<dbReference type="InterPro" id="IPR000595">
    <property type="entry name" value="cNMP-bd_dom"/>
</dbReference>
<protein>
    <submittedName>
        <fullName evidence="5">cAMP-binding domain of CRP or a regulatory subunit of cAMP-dependent protein kinases</fullName>
    </submittedName>
</protein>
<evidence type="ECO:0000256" key="1">
    <source>
        <dbReference type="ARBA" id="ARBA00023015"/>
    </source>
</evidence>
<reference evidence="5 6" key="1">
    <citation type="submission" date="2017-05" db="EMBL/GenBank/DDBJ databases">
        <authorList>
            <person name="Varghese N."/>
            <person name="Submissions S."/>
        </authorList>
    </citation>
    <scope>NUCLEOTIDE SEQUENCE [LARGE SCALE GENOMIC DNA]</scope>
    <source>
        <strain evidence="5 6">DSM 18015</strain>
    </source>
</reference>
<dbReference type="CDD" id="cd00038">
    <property type="entry name" value="CAP_ED"/>
    <property type="match status" value="1"/>
</dbReference>
<dbReference type="Gene3D" id="1.10.10.10">
    <property type="entry name" value="Winged helix-like DNA-binding domain superfamily/Winged helix DNA-binding domain"/>
    <property type="match status" value="1"/>
</dbReference>
<dbReference type="EMBL" id="FXUO01000004">
    <property type="protein sequence ID" value="SMP93301.1"/>
    <property type="molecule type" value="Genomic_DNA"/>
</dbReference>
<dbReference type="InterPro" id="IPR018490">
    <property type="entry name" value="cNMP-bd_dom_sf"/>
</dbReference>
<accession>A0ABY1R320</accession>
<dbReference type="RefSeq" id="WP_283416822.1">
    <property type="nucleotide sequence ID" value="NZ_FXUO01000004.1"/>
</dbReference>
<organism evidence="5 6">
    <name type="scientific">Epilithonimonas pallida</name>
    <dbReference type="NCBI Taxonomy" id="373671"/>
    <lineage>
        <taxon>Bacteria</taxon>
        <taxon>Pseudomonadati</taxon>
        <taxon>Bacteroidota</taxon>
        <taxon>Flavobacteriia</taxon>
        <taxon>Flavobacteriales</taxon>
        <taxon>Weeksellaceae</taxon>
        <taxon>Chryseobacterium group</taxon>
        <taxon>Epilithonimonas</taxon>
    </lineage>
</organism>
<dbReference type="PROSITE" id="PS50042">
    <property type="entry name" value="CNMP_BINDING_3"/>
    <property type="match status" value="1"/>
</dbReference>
<evidence type="ECO:0000259" key="4">
    <source>
        <dbReference type="PROSITE" id="PS50042"/>
    </source>
</evidence>
<gene>
    <name evidence="5" type="ORF">SAMN05421679_104388</name>
</gene>
<keyword evidence="3" id="KW-0804">Transcription</keyword>
<dbReference type="Proteomes" id="UP001158050">
    <property type="component" value="Unassembled WGS sequence"/>
</dbReference>
<evidence type="ECO:0000313" key="5">
    <source>
        <dbReference type="EMBL" id="SMP93301.1"/>
    </source>
</evidence>
<name>A0ABY1R320_9FLAO</name>
<dbReference type="SUPFAM" id="SSF46785">
    <property type="entry name" value="Winged helix' DNA-binding domain"/>
    <property type="match status" value="1"/>
</dbReference>
<dbReference type="InterPro" id="IPR036388">
    <property type="entry name" value="WH-like_DNA-bd_sf"/>
</dbReference>
<dbReference type="PANTHER" id="PTHR24567">
    <property type="entry name" value="CRP FAMILY TRANSCRIPTIONAL REGULATORY PROTEIN"/>
    <property type="match status" value="1"/>
</dbReference>
<dbReference type="Pfam" id="PF00027">
    <property type="entry name" value="cNMP_binding"/>
    <property type="match status" value="1"/>
</dbReference>
<keyword evidence="6" id="KW-1185">Reference proteome</keyword>
<evidence type="ECO:0000256" key="3">
    <source>
        <dbReference type="ARBA" id="ARBA00023163"/>
    </source>
</evidence>
<dbReference type="Pfam" id="PF13545">
    <property type="entry name" value="HTH_Crp_2"/>
    <property type="match status" value="1"/>
</dbReference>
<dbReference type="Gene3D" id="2.60.120.10">
    <property type="entry name" value="Jelly Rolls"/>
    <property type="match status" value="1"/>
</dbReference>
<proteinExistence type="predicted"/>